<keyword evidence="2" id="KW-1185">Reference proteome</keyword>
<dbReference type="PANTHER" id="PTHR43459">
    <property type="entry name" value="ENOYL-COA HYDRATASE"/>
    <property type="match status" value="1"/>
</dbReference>
<dbReference type="GO" id="GO:0003824">
    <property type="term" value="F:catalytic activity"/>
    <property type="evidence" value="ECO:0007669"/>
    <property type="project" value="UniProtKB-ARBA"/>
</dbReference>
<protein>
    <recommendedName>
        <fullName evidence="3">Enoyl-CoA hydratase/carnithine racemase</fullName>
    </recommendedName>
</protein>
<comment type="caution">
    <text evidence="1">The sequence shown here is derived from an EMBL/GenBank/DDBJ whole genome shotgun (WGS) entry which is preliminary data.</text>
</comment>
<accession>A0A1V8ZY37</accession>
<dbReference type="InterPro" id="IPR001753">
    <property type="entry name" value="Enoyl-CoA_hydra/iso"/>
</dbReference>
<organism evidence="1 2">
    <name type="scientific">Saccharomonospora piscinae</name>
    <dbReference type="NCBI Taxonomy" id="687388"/>
    <lineage>
        <taxon>Bacteria</taxon>
        <taxon>Bacillati</taxon>
        <taxon>Actinomycetota</taxon>
        <taxon>Actinomycetes</taxon>
        <taxon>Pseudonocardiales</taxon>
        <taxon>Pseudonocardiaceae</taxon>
        <taxon>Saccharomonospora</taxon>
    </lineage>
</organism>
<evidence type="ECO:0000313" key="1">
    <source>
        <dbReference type="EMBL" id="OQO89720.1"/>
    </source>
</evidence>
<sequence>MSSSDEAADTVVLDPAAHGPLTPELVRAVNEFCDRVEDASGGTIGIVRLDGEAGAADVDGGSWPGGDGGIRLVNRWERALRRMERLSAVTVAVLTGRCAGPSLDLVLATDYRIASTDTTLRLPTDSGQFWPGMALHRLATQTGVSRTRKLLLHSPELTAEESAELGLFDEIITDTDGALTRKTREFAGTEGLEFAVRRRLLLDAPTTTFDDALGVHLAACDRALRYTRQHEQPGSDSLTAFAGGTR</sequence>
<gene>
    <name evidence="1" type="ORF">B1813_22760</name>
</gene>
<evidence type="ECO:0000313" key="2">
    <source>
        <dbReference type="Proteomes" id="UP000192591"/>
    </source>
</evidence>
<reference evidence="1 2" key="1">
    <citation type="submission" date="2017-02" db="EMBL/GenBank/DDBJ databases">
        <title>Draft genome of Saccharomonospora sp. 154.</title>
        <authorList>
            <person name="Alonso-Carmona G.S."/>
            <person name="De La Haba R."/>
            <person name="Vera-Gargallo B."/>
            <person name="Sandoval-Trujillo A.H."/>
            <person name="Ramirez-Duran N."/>
            <person name="Ventosa A."/>
        </authorList>
    </citation>
    <scope>NUCLEOTIDE SEQUENCE [LARGE SCALE GENOMIC DNA]</scope>
    <source>
        <strain evidence="1 2">LRS4.154</strain>
    </source>
</reference>
<dbReference type="InterPro" id="IPR029045">
    <property type="entry name" value="ClpP/crotonase-like_dom_sf"/>
</dbReference>
<name>A0A1V8ZY37_SACPI</name>
<dbReference type="AlphaFoldDB" id="A0A1V8ZY37"/>
<dbReference type="Proteomes" id="UP000192591">
    <property type="component" value="Unassembled WGS sequence"/>
</dbReference>
<dbReference type="EMBL" id="MWIH01000009">
    <property type="protein sequence ID" value="OQO89720.1"/>
    <property type="molecule type" value="Genomic_DNA"/>
</dbReference>
<proteinExistence type="predicted"/>
<dbReference type="NCBIfam" id="NF042431">
    <property type="entry name" value="EnCoAhydt_DpgB"/>
    <property type="match status" value="1"/>
</dbReference>
<evidence type="ECO:0008006" key="3">
    <source>
        <dbReference type="Google" id="ProtNLM"/>
    </source>
</evidence>
<dbReference type="CDD" id="cd06558">
    <property type="entry name" value="crotonase-like"/>
    <property type="match status" value="1"/>
</dbReference>
<dbReference type="InterPro" id="IPR053545">
    <property type="entry name" value="Enoyl-CoA_hydratase-like"/>
</dbReference>
<dbReference type="Pfam" id="PF00378">
    <property type="entry name" value="ECH_1"/>
    <property type="match status" value="1"/>
</dbReference>
<dbReference type="STRING" id="1962155.B1813_22760"/>
<dbReference type="SUPFAM" id="SSF52096">
    <property type="entry name" value="ClpP/crotonase"/>
    <property type="match status" value="1"/>
</dbReference>
<dbReference type="RefSeq" id="WP_081195378.1">
    <property type="nucleotide sequence ID" value="NZ_MWIH01000009.1"/>
</dbReference>
<dbReference type="Gene3D" id="3.90.226.10">
    <property type="entry name" value="2-enoyl-CoA Hydratase, Chain A, domain 1"/>
    <property type="match status" value="1"/>
</dbReference>
<dbReference type="PANTHER" id="PTHR43459:SF1">
    <property type="entry name" value="EG:BACN32G11.4 PROTEIN"/>
    <property type="match status" value="1"/>
</dbReference>